<feature type="compositionally biased region" description="Basic residues" evidence="7">
    <location>
        <begin position="841"/>
        <end position="853"/>
    </location>
</feature>
<feature type="region of interest" description="Disordered" evidence="7">
    <location>
        <begin position="594"/>
        <end position="743"/>
    </location>
</feature>
<keyword evidence="8" id="KW-1133">Transmembrane helix</keyword>
<dbReference type="PROSITE" id="PS00141">
    <property type="entry name" value="ASP_PROTEASE"/>
    <property type="match status" value="1"/>
</dbReference>
<keyword evidence="4 6" id="KW-0378">Hydrolase</keyword>
<feature type="domain" description="Peptidase A1" evidence="9">
    <location>
        <begin position="135"/>
        <end position="548"/>
    </location>
</feature>
<keyword evidence="8" id="KW-0812">Transmembrane</keyword>
<feature type="compositionally biased region" description="Basic and acidic residues" evidence="7">
    <location>
        <begin position="706"/>
        <end position="720"/>
    </location>
</feature>
<feature type="compositionally biased region" description="Basic and acidic residues" evidence="7">
    <location>
        <begin position="774"/>
        <end position="789"/>
    </location>
</feature>
<feature type="active site" evidence="5">
    <location>
        <position position="153"/>
    </location>
</feature>
<evidence type="ECO:0000313" key="10">
    <source>
        <dbReference type="EMBL" id="EWM26575.1"/>
    </source>
</evidence>
<dbReference type="InterPro" id="IPR021109">
    <property type="entry name" value="Peptidase_aspartic_dom_sf"/>
</dbReference>
<evidence type="ECO:0000256" key="3">
    <source>
        <dbReference type="ARBA" id="ARBA00022750"/>
    </source>
</evidence>
<dbReference type="PANTHER" id="PTHR47966">
    <property type="entry name" value="BETA-SITE APP-CLEAVING ENZYME, ISOFORM A-RELATED"/>
    <property type="match status" value="1"/>
</dbReference>
<dbReference type="OrthoDB" id="771136at2759"/>
<evidence type="ECO:0000313" key="11">
    <source>
        <dbReference type="Proteomes" id="UP000019335"/>
    </source>
</evidence>
<feature type="transmembrane region" description="Helical" evidence="8">
    <location>
        <begin position="71"/>
        <end position="91"/>
    </location>
</feature>
<dbReference type="InterPro" id="IPR033121">
    <property type="entry name" value="PEPTIDASE_A1"/>
</dbReference>
<accession>W7THV9</accession>
<keyword evidence="2 6" id="KW-0645">Protease</keyword>
<dbReference type="Gene3D" id="2.40.70.10">
    <property type="entry name" value="Acid Proteases"/>
    <property type="match status" value="3"/>
</dbReference>
<dbReference type="FunFam" id="2.40.70.10:FF:000115">
    <property type="entry name" value="Lysosomal aspartic protease"/>
    <property type="match status" value="1"/>
</dbReference>
<evidence type="ECO:0000256" key="1">
    <source>
        <dbReference type="ARBA" id="ARBA00007447"/>
    </source>
</evidence>
<dbReference type="SUPFAM" id="SSF50630">
    <property type="entry name" value="Acid proteases"/>
    <property type="match status" value="1"/>
</dbReference>
<dbReference type="PROSITE" id="PS51257">
    <property type="entry name" value="PROKAR_LIPOPROTEIN"/>
    <property type="match status" value="1"/>
</dbReference>
<dbReference type="GO" id="GO:0016485">
    <property type="term" value="P:protein processing"/>
    <property type="evidence" value="ECO:0007669"/>
    <property type="project" value="UniProtKB-ARBA"/>
</dbReference>
<keyword evidence="11" id="KW-1185">Reference proteome</keyword>
<gene>
    <name evidence="10" type="ORF">Naga_100001g8</name>
</gene>
<evidence type="ECO:0000256" key="7">
    <source>
        <dbReference type="SAM" id="MobiDB-lite"/>
    </source>
</evidence>
<dbReference type="EMBL" id="AZIL01000609">
    <property type="protein sequence ID" value="EWM26575.1"/>
    <property type="molecule type" value="Genomic_DNA"/>
</dbReference>
<keyword evidence="3 6" id="KW-0064">Aspartyl protease</keyword>
<dbReference type="CDD" id="cd05471">
    <property type="entry name" value="pepsin_like"/>
    <property type="match status" value="1"/>
</dbReference>
<evidence type="ECO:0000259" key="9">
    <source>
        <dbReference type="PROSITE" id="PS51767"/>
    </source>
</evidence>
<dbReference type="PROSITE" id="PS51767">
    <property type="entry name" value="PEPTIDASE_A1"/>
    <property type="match status" value="1"/>
</dbReference>
<feature type="region of interest" description="Disordered" evidence="7">
    <location>
        <begin position="824"/>
        <end position="853"/>
    </location>
</feature>
<evidence type="ECO:0000256" key="5">
    <source>
        <dbReference type="PIRSR" id="PIRSR601461-1"/>
    </source>
</evidence>
<dbReference type="PRINTS" id="PR00792">
    <property type="entry name" value="PEPSIN"/>
</dbReference>
<comment type="caution">
    <text evidence="10">The sequence shown here is derived from an EMBL/GenBank/DDBJ whole genome shotgun (WGS) entry which is preliminary data.</text>
</comment>
<keyword evidence="8" id="KW-0472">Membrane</keyword>
<protein>
    <submittedName>
        <fullName evidence="10">Aspartic proteinase</fullName>
    </submittedName>
</protein>
<evidence type="ECO:0000256" key="2">
    <source>
        <dbReference type="ARBA" id="ARBA00022670"/>
    </source>
</evidence>
<evidence type="ECO:0000256" key="8">
    <source>
        <dbReference type="SAM" id="Phobius"/>
    </source>
</evidence>
<dbReference type="InterPro" id="IPR034164">
    <property type="entry name" value="Pepsin-like_dom"/>
</dbReference>
<dbReference type="AlphaFoldDB" id="W7THV9"/>
<sequence length="853" mass="92856">MARDVISSPLFSAYSTRDNTPVDPPITPCSSSSSCVSFFPSSPSALSVRPSPRRRPLTLARFLRRFWRHEITGVLLGVTFGFVVASAFLFLGRSMKMDVTNVTSRLRSLTALSPTLEPVLPRGHVPLENIQEAEFVGRVYIGSPPRPYTVVFDTGSANLWVLSKAGSHVASGKGLYVHDRSSTYQPNGRNMSIKYGSGFVQGFYSNDCIRAGGLVVPQMAFGEATLAMDNEHGTLFSGMQGEGILGLAFQGISEHAVPTFIDLLYQQKQIEHKIFSFYLTRNVRRHGSRMILGGVDMSFAREKEFQYVPLVEEGFWAVGMAGMELKKGEYKGLREAGLGSVRRKGERDNEAIVAEPMRMMTTGASSRNVSLGNPTQVHTAARADNGSLVLCGGGASCLAIVDTGTSFLGVPAKTLPVMLEYITQGQRNCKVQKGKLTVCDCDRSMSGFPDIEIRLHADPPVSFSRRQGFKEGRRKGGKEGGEVVTLRLAPEDYLLQFYSDFRYRCAIGLQAVHSSLMGKDDDVYILGTTVLKTYYTVFDGEAMRVGFAYTAEEKQPLSWTGPAFATLYRLVTLALYMVILVCLVQIFQSSREEDVDGPEVGVQDKEEGEEEEGQVDEEGDKTEAGKVETEERSTPRSSFLSRVWRPSASSRWSWVGNGEGGRDGAHGTGCMSRPLMQGAPEIAPPNGTTPRGHAPHGDSSRTATAGRERSGEGEGGRDGRGYPGGWAVSPSLSPWKGGDRRSIGQETGQLLRWWWSGSAEGESDPTGGWQVGRQRQEKARPTDRQERHGHVSPFLEGRSSPTCGSHVGGMAGWRAGAVDEGVLMGESGHGYSHLASPHNSPTRRKRGGGTKTL</sequence>
<dbReference type="Pfam" id="PF00026">
    <property type="entry name" value="Asp"/>
    <property type="match status" value="2"/>
</dbReference>
<feature type="compositionally biased region" description="Basic and acidic residues" evidence="7">
    <location>
        <begin position="621"/>
        <end position="634"/>
    </location>
</feature>
<comment type="similarity">
    <text evidence="1 6">Belongs to the peptidase A1 family.</text>
</comment>
<proteinExistence type="inferred from homology"/>
<dbReference type="InterPro" id="IPR001969">
    <property type="entry name" value="Aspartic_peptidase_AS"/>
</dbReference>
<reference evidence="10 11" key="1">
    <citation type="journal article" date="2014" name="Mol. Plant">
        <title>Chromosome Scale Genome Assembly and Transcriptome Profiling of Nannochloropsis gaditana in Nitrogen Depletion.</title>
        <authorList>
            <person name="Corteggiani Carpinelli E."/>
            <person name="Telatin A."/>
            <person name="Vitulo N."/>
            <person name="Forcato C."/>
            <person name="D'Angelo M."/>
            <person name="Schiavon R."/>
            <person name="Vezzi A."/>
            <person name="Giacometti G.M."/>
            <person name="Morosinotto T."/>
            <person name="Valle G."/>
        </authorList>
    </citation>
    <scope>NUCLEOTIDE SEQUENCE [LARGE SCALE GENOMIC DNA]</scope>
    <source>
        <strain evidence="10 11">B-31</strain>
    </source>
</reference>
<evidence type="ECO:0000256" key="4">
    <source>
        <dbReference type="ARBA" id="ARBA00022801"/>
    </source>
</evidence>
<feature type="region of interest" description="Disordered" evidence="7">
    <location>
        <begin position="755"/>
        <end position="807"/>
    </location>
</feature>
<feature type="active site" evidence="5">
    <location>
        <position position="402"/>
    </location>
</feature>
<dbReference type="GO" id="GO:0004190">
    <property type="term" value="F:aspartic-type endopeptidase activity"/>
    <property type="evidence" value="ECO:0007669"/>
    <property type="project" value="UniProtKB-KW"/>
</dbReference>
<dbReference type="InterPro" id="IPR001461">
    <property type="entry name" value="Aspartic_peptidase_A1"/>
</dbReference>
<dbReference type="Proteomes" id="UP000019335">
    <property type="component" value="Chromosome 8"/>
</dbReference>
<evidence type="ECO:0000256" key="6">
    <source>
        <dbReference type="RuleBase" id="RU000454"/>
    </source>
</evidence>
<organism evidence="10 11">
    <name type="scientific">Nannochloropsis gaditana</name>
    <dbReference type="NCBI Taxonomy" id="72520"/>
    <lineage>
        <taxon>Eukaryota</taxon>
        <taxon>Sar</taxon>
        <taxon>Stramenopiles</taxon>
        <taxon>Ochrophyta</taxon>
        <taxon>Eustigmatophyceae</taxon>
        <taxon>Eustigmatales</taxon>
        <taxon>Monodopsidaceae</taxon>
        <taxon>Nannochloropsis</taxon>
    </lineage>
</organism>
<feature type="compositionally biased region" description="Acidic residues" evidence="7">
    <location>
        <begin position="606"/>
        <end position="620"/>
    </location>
</feature>
<name>W7THV9_9STRA</name>